<dbReference type="Proteomes" id="UP001566331">
    <property type="component" value="Unassembled WGS sequence"/>
</dbReference>
<feature type="domain" description="TfoX N-terminal" evidence="1">
    <location>
        <begin position="18"/>
        <end position="99"/>
    </location>
</feature>
<accession>A0ABV4HVM3</accession>
<proteinExistence type="predicted"/>
<reference evidence="2 3" key="1">
    <citation type="submission" date="2024-07" db="EMBL/GenBank/DDBJ databases">
        <title>Luteimonas salilacus sp. nov., isolated from the shore soil of Salt Lake in Tibet of China.</title>
        <authorList>
            <person name="Zhang X."/>
            <person name="Li A."/>
        </authorList>
    </citation>
    <scope>NUCLEOTIDE SEQUENCE [LARGE SCALE GENOMIC DNA]</scope>
    <source>
        <strain evidence="2 3">B3-2-R+30</strain>
    </source>
</reference>
<dbReference type="SUPFAM" id="SSF159894">
    <property type="entry name" value="YgaC/TfoX-N like"/>
    <property type="match status" value="1"/>
</dbReference>
<dbReference type="InterPro" id="IPR007076">
    <property type="entry name" value="TfoX_N"/>
</dbReference>
<protein>
    <submittedName>
        <fullName evidence="2">TfoX/Sxy family protein</fullName>
    </submittedName>
</protein>
<evidence type="ECO:0000313" key="3">
    <source>
        <dbReference type="Proteomes" id="UP001566331"/>
    </source>
</evidence>
<comment type="caution">
    <text evidence="2">The sequence shown here is derived from an EMBL/GenBank/DDBJ whole genome shotgun (WGS) entry which is preliminary data.</text>
</comment>
<evidence type="ECO:0000259" key="1">
    <source>
        <dbReference type="Pfam" id="PF04993"/>
    </source>
</evidence>
<evidence type="ECO:0000313" key="2">
    <source>
        <dbReference type="EMBL" id="MEZ0476817.1"/>
    </source>
</evidence>
<sequence length="111" mass="12272">MAWSSELVELVRGALARENVVEHGMFGALIFMVDSHMCCGVENDRMMVRVGPNAFEAFLHRSGVRPFDVTGKPLIGMIWVDPSVLRSKLQVQGWVDAGLVFLRSLPSEKAA</sequence>
<keyword evidence="3" id="KW-1185">Reference proteome</keyword>
<dbReference type="EMBL" id="JBFWIC010000053">
    <property type="protein sequence ID" value="MEZ0476817.1"/>
    <property type="molecule type" value="Genomic_DNA"/>
</dbReference>
<organism evidence="2 3">
    <name type="scientific">Luteimonas salinilitoris</name>
    <dbReference type="NCBI Taxonomy" id="3237697"/>
    <lineage>
        <taxon>Bacteria</taxon>
        <taxon>Pseudomonadati</taxon>
        <taxon>Pseudomonadota</taxon>
        <taxon>Gammaproteobacteria</taxon>
        <taxon>Lysobacterales</taxon>
        <taxon>Lysobacteraceae</taxon>
        <taxon>Luteimonas</taxon>
    </lineage>
</organism>
<name>A0ABV4HVM3_9GAMM</name>
<gene>
    <name evidence="2" type="ORF">AB6713_19755</name>
</gene>
<dbReference type="RefSeq" id="WP_370565868.1">
    <property type="nucleotide sequence ID" value="NZ_JBFWIB010000032.1"/>
</dbReference>
<dbReference type="Pfam" id="PF04993">
    <property type="entry name" value="TfoX_N"/>
    <property type="match status" value="1"/>
</dbReference>